<sequence length="540" mass="62018">MYINPISISRSNLINDYYHQKKSIIEKFDYNPFEMGAMKQRALELQKQNYNRQTLVSTLENLNAKWHTDKTVFTNIERLNDPNSVVVIGGQQAGLLSGPLYTIHKIISIIAFAKKQEKALGQPVIPVFWIAGEDHDFAEINHVLFPEQNRMKKHTISQRVTEKRSVSELPIDHVITSEWLDTLFSQLNETINTKEIYEQTKQALGQSDTYVDFFASFISLLFKGEGLVLIDSGNASVRQLEKKYFQEMIKKQPEISSAVYQQLQAVRQAGYSVSVDVNEGDGHLFYHLNGERILLVKTGPDTWEGKNQECQFTTDELLAIAEEAPARLSNNVVTRPLMQECLFPTLAFMAGPGELGYWSILKPAFHTLDLEMPPVLPRLSFTMLDRKSEKNINRYALDINKLMERGAFEDKVNWIAAQSNPPLDSIAEQTKLAIEQIHQPLRDIAKTMGPDLEEVAKKNLSYIHQHIDFLEEALKKNVEIKHHKTLEVFDELHLKLRPGNGLQERCWNVISIINQHGYGWINEMVDHTYSFEHDHYVVKL</sequence>
<dbReference type="HAMAP" id="MF_01867">
    <property type="entry name" value="BshC"/>
    <property type="match status" value="1"/>
</dbReference>
<dbReference type="AlphaFoldDB" id="A0A917TES9"/>
<evidence type="ECO:0000256" key="1">
    <source>
        <dbReference type="ARBA" id="ARBA00022598"/>
    </source>
</evidence>
<reference evidence="5" key="1">
    <citation type="journal article" date="2014" name="Int. J. Syst. Evol. Microbiol.">
        <title>Complete genome sequence of Corynebacterium casei LMG S-19264T (=DSM 44701T), isolated from a smear-ripened cheese.</title>
        <authorList>
            <consortium name="US DOE Joint Genome Institute (JGI-PGF)"/>
            <person name="Walter F."/>
            <person name="Albersmeier A."/>
            <person name="Kalinowski J."/>
            <person name="Ruckert C."/>
        </authorList>
    </citation>
    <scope>NUCLEOTIDE SEQUENCE</scope>
    <source>
        <strain evidence="5">CGMCC 1.6333</strain>
    </source>
</reference>
<gene>
    <name evidence="2 5" type="primary">bshC</name>
    <name evidence="5" type="ORF">GCM10011351_02980</name>
</gene>
<dbReference type="EMBL" id="BMLG01000001">
    <property type="protein sequence ID" value="GGM20526.1"/>
    <property type="molecule type" value="Genomic_DNA"/>
</dbReference>
<comment type="caution">
    <text evidence="5">The sequence shown here is derived from an EMBL/GenBank/DDBJ whole genome shotgun (WGS) entry which is preliminary data.</text>
</comment>
<keyword evidence="6" id="KW-1185">Reference proteome</keyword>
<evidence type="ECO:0000256" key="2">
    <source>
        <dbReference type="HAMAP-Rule" id="MF_01867"/>
    </source>
</evidence>
<evidence type="ECO:0000313" key="5">
    <source>
        <dbReference type="EMBL" id="GGM20526.1"/>
    </source>
</evidence>
<reference evidence="5" key="2">
    <citation type="submission" date="2020-09" db="EMBL/GenBank/DDBJ databases">
        <authorList>
            <person name="Sun Q."/>
            <person name="Zhou Y."/>
        </authorList>
    </citation>
    <scope>NUCLEOTIDE SEQUENCE</scope>
    <source>
        <strain evidence="5">CGMCC 1.6333</strain>
    </source>
</reference>
<proteinExistence type="inferred from homology"/>
<feature type="domain" description="Bacillithiol biosynthesis BshC N-terminal Rossmann-like" evidence="3">
    <location>
        <begin position="6"/>
        <end position="379"/>
    </location>
</feature>
<comment type="function">
    <text evidence="2">Involved in bacillithiol (BSH) biosynthesis. May catalyze the last step of the pathway, the addition of cysteine to glucosamine malate (GlcN-Mal) to generate BSH.</text>
</comment>
<evidence type="ECO:0000259" key="3">
    <source>
        <dbReference type="Pfam" id="PF10079"/>
    </source>
</evidence>
<dbReference type="Pfam" id="PF10079">
    <property type="entry name" value="Rossmann-like_BshC"/>
    <property type="match status" value="1"/>
</dbReference>
<feature type="domain" description="Bacillithiol biosynthesis BshC C-terminal coiled-coil" evidence="4">
    <location>
        <begin position="381"/>
        <end position="540"/>
    </location>
</feature>
<organism evidence="5 6">
    <name type="scientific">Paraliobacillus quinghaiensis</name>
    <dbReference type="NCBI Taxonomy" id="470815"/>
    <lineage>
        <taxon>Bacteria</taxon>
        <taxon>Bacillati</taxon>
        <taxon>Bacillota</taxon>
        <taxon>Bacilli</taxon>
        <taxon>Bacillales</taxon>
        <taxon>Bacillaceae</taxon>
        <taxon>Paraliobacillus</taxon>
    </lineage>
</organism>
<dbReference type="GO" id="GO:0016874">
    <property type="term" value="F:ligase activity"/>
    <property type="evidence" value="ECO:0007669"/>
    <property type="project" value="UniProtKB-UniRule"/>
</dbReference>
<dbReference type="EC" id="6.-.-.-" evidence="2"/>
<keyword evidence="1 2" id="KW-0436">Ligase</keyword>
<dbReference type="Proteomes" id="UP000618460">
    <property type="component" value="Unassembled WGS sequence"/>
</dbReference>
<dbReference type="RefSeq" id="WP_117153002.1">
    <property type="nucleotide sequence ID" value="NZ_BMLG01000001.1"/>
</dbReference>
<dbReference type="NCBIfam" id="TIGR03998">
    <property type="entry name" value="thiol_BshC"/>
    <property type="match status" value="1"/>
</dbReference>
<comment type="similarity">
    <text evidence="2">Belongs to the BshC family.</text>
</comment>
<dbReference type="InterPro" id="IPR011199">
    <property type="entry name" value="Bacillithiol_biosynth_BshC"/>
</dbReference>
<evidence type="ECO:0000313" key="6">
    <source>
        <dbReference type="Proteomes" id="UP000618460"/>
    </source>
</evidence>
<evidence type="ECO:0000259" key="4">
    <source>
        <dbReference type="Pfam" id="PF24850"/>
    </source>
</evidence>
<dbReference type="InterPro" id="IPR055398">
    <property type="entry name" value="Rossmann-like_BshC"/>
</dbReference>
<dbReference type="InterPro" id="IPR055399">
    <property type="entry name" value="CC_BshC"/>
</dbReference>
<dbReference type="Pfam" id="PF24850">
    <property type="entry name" value="CC_BshC"/>
    <property type="match status" value="1"/>
</dbReference>
<name>A0A917TES9_9BACI</name>
<dbReference type="PIRSF" id="PIRSF012535">
    <property type="entry name" value="UCP012535"/>
    <property type="match status" value="1"/>
</dbReference>
<dbReference type="OrthoDB" id="9765151at2"/>
<protein>
    <recommendedName>
        <fullName evidence="2">Putative cysteine ligase BshC</fullName>
        <ecNumber evidence="2">6.-.-.-</ecNumber>
    </recommendedName>
</protein>
<accession>A0A917TES9</accession>